<gene>
    <name evidence="1" type="ORF">E2C01_000568</name>
</gene>
<evidence type="ECO:0000313" key="1">
    <source>
        <dbReference type="EMBL" id="MPC07999.1"/>
    </source>
</evidence>
<proteinExistence type="predicted"/>
<accession>A0A5B7CEP5</accession>
<comment type="caution">
    <text evidence="1">The sequence shown here is derived from an EMBL/GenBank/DDBJ whole genome shotgun (WGS) entry which is preliminary data.</text>
</comment>
<keyword evidence="2" id="KW-1185">Reference proteome</keyword>
<dbReference type="Proteomes" id="UP000324222">
    <property type="component" value="Unassembled WGS sequence"/>
</dbReference>
<organism evidence="1 2">
    <name type="scientific">Portunus trituberculatus</name>
    <name type="common">Swimming crab</name>
    <name type="synonym">Neptunus trituberculatus</name>
    <dbReference type="NCBI Taxonomy" id="210409"/>
    <lineage>
        <taxon>Eukaryota</taxon>
        <taxon>Metazoa</taxon>
        <taxon>Ecdysozoa</taxon>
        <taxon>Arthropoda</taxon>
        <taxon>Crustacea</taxon>
        <taxon>Multicrustacea</taxon>
        <taxon>Malacostraca</taxon>
        <taxon>Eumalacostraca</taxon>
        <taxon>Eucarida</taxon>
        <taxon>Decapoda</taxon>
        <taxon>Pleocyemata</taxon>
        <taxon>Brachyura</taxon>
        <taxon>Eubrachyura</taxon>
        <taxon>Portunoidea</taxon>
        <taxon>Portunidae</taxon>
        <taxon>Portuninae</taxon>
        <taxon>Portunus</taxon>
    </lineage>
</organism>
<dbReference type="AlphaFoldDB" id="A0A5B7CEP5"/>
<sequence>MWSRKRIHRRLVTEKKEKSLQYLSFTRKRIGVFASSSCSQDRRARISLPVTRRRHSYASRRVVVDPVDEVSDLCVHAGEVRARAAVAPGGDTVLNPSANEGAAGISLAGVLTSLKHAGAEHVVSDVSNAVGCAAVRVTHHGHCHLRYGTVCQSRRHWQGYAVYLSLLAFSPHIAGDK</sequence>
<evidence type="ECO:0000313" key="2">
    <source>
        <dbReference type="Proteomes" id="UP000324222"/>
    </source>
</evidence>
<protein>
    <submittedName>
        <fullName evidence="1">Uncharacterized protein</fullName>
    </submittedName>
</protein>
<reference evidence="1 2" key="1">
    <citation type="submission" date="2019-05" db="EMBL/GenBank/DDBJ databases">
        <title>Another draft genome of Portunus trituberculatus and its Hox gene families provides insights of decapod evolution.</title>
        <authorList>
            <person name="Jeong J.-H."/>
            <person name="Song I."/>
            <person name="Kim S."/>
            <person name="Choi T."/>
            <person name="Kim D."/>
            <person name="Ryu S."/>
            <person name="Kim W."/>
        </authorList>
    </citation>
    <scope>NUCLEOTIDE SEQUENCE [LARGE SCALE GENOMIC DNA]</scope>
    <source>
        <tissue evidence="1">Muscle</tissue>
    </source>
</reference>
<dbReference type="EMBL" id="VSRR010000014">
    <property type="protein sequence ID" value="MPC07999.1"/>
    <property type="molecule type" value="Genomic_DNA"/>
</dbReference>
<name>A0A5B7CEP5_PORTR</name>